<dbReference type="AlphaFoldDB" id="A0A316YSX0"/>
<dbReference type="InParanoid" id="A0A316YSX0"/>
<evidence type="ECO:0000313" key="2">
    <source>
        <dbReference type="EMBL" id="PWN92507.1"/>
    </source>
</evidence>
<dbReference type="OrthoDB" id="2590867at2759"/>
<accession>A0A316YSX0</accession>
<evidence type="ECO:0000256" key="1">
    <source>
        <dbReference type="SAM" id="MobiDB-lite"/>
    </source>
</evidence>
<name>A0A316YSX0_9BASI</name>
<dbReference type="Proteomes" id="UP000245768">
    <property type="component" value="Unassembled WGS sequence"/>
</dbReference>
<reference evidence="2 3" key="1">
    <citation type="journal article" date="2018" name="Mol. Biol. Evol.">
        <title>Broad Genomic Sampling Reveals a Smut Pathogenic Ancestry of the Fungal Clade Ustilaginomycotina.</title>
        <authorList>
            <person name="Kijpornyongpan T."/>
            <person name="Mondo S.J."/>
            <person name="Barry K."/>
            <person name="Sandor L."/>
            <person name="Lee J."/>
            <person name="Lipzen A."/>
            <person name="Pangilinan J."/>
            <person name="LaButti K."/>
            <person name="Hainaut M."/>
            <person name="Henrissat B."/>
            <person name="Grigoriev I.V."/>
            <person name="Spatafora J.W."/>
            <person name="Aime M.C."/>
        </authorList>
    </citation>
    <scope>NUCLEOTIDE SEQUENCE [LARGE SCALE GENOMIC DNA]</scope>
    <source>
        <strain evidence="2 3">MCA 4198</strain>
    </source>
</reference>
<protein>
    <submittedName>
        <fullName evidence="2">Uncharacterized protein</fullName>
    </submittedName>
</protein>
<feature type="region of interest" description="Disordered" evidence="1">
    <location>
        <begin position="43"/>
        <end position="113"/>
    </location>
</feature>
<dbReference type="GeneID" id="37043337"/>
<feature type="compositionally biased region" description="Gly residues" evidence="1">
    <location>
        <begin position="92"/>
        <end position="105"/>
    </location>
</feature>
<dbReference type="EMBL" id="KZ819635">
    <property type="protein sequence ID" value="PWN92507.1"/>
    <property type="molecule type" value="Genomic_DNA"/>
</dbReference>
<proteinExistence type="predicted"/>
<dbReference type="RefSeq" id="XP_025379705.1">
    <property type="nucleotide sequence ID" value="XM_025521421.1"/>
</dbReference>
<gene>
    <name evidence="2" type="ORF">FA10DRAFT_266256</name>
</gene>
<evidence type="ECO:0000313" key="3">
    <source>
        <dbReference type="Proteomes" id="UP000245768"/>
    </source>
</evidence>
<organism evidence="2 3">
    <name type="scientific">Acaromyces ingoldii</name>
    <dbReference type="NCBI Taxonomy" id="215250"/>
    <lineage>
        <taxon>Eukaryota</taxon>
        <taxon>Fungi</taxon>
        <taxon>Dikarya</taxon>
        <taxon>Basidiomycota</taxon>
        <taxon>Ustilaginomycotina</taxon>
        <taxon>Exobasidiomycetes</taxon>
        <taxon>Exobasidiales</taxon>
        <taxon>Cryptobasidiaceae</taxon>
        <taxon>Acaromyces</taxon>
    </lineage>
</organism>
<sequence>MSNGNAGEGVGNAIKGAFNTAHGLGETIRGTVNGNLDKFGEGITNNEAGGRGGTANSTTNLEGSGATAADHQSTAQKGLDEIKQGISSVQGAGHGGSTTGTGTGTGTANTTTQ</sequence>
<keyword evidence="3" id="KW-1185">Reference proteome</keyword>